<evidence type="ECO:0000313" key="3">
    <source>
        <dbReference type="Proteomes" id="UP000752013"/>
    </source>
</evidence>
<feature type="transmembrane region" description="Helical" evidence="1">
    <location>
        <begin position="46"/>
        <end position="67"/>
    </location>
</feature>
<dbReference type="Pfam" id="PF04018">
    <property type="entry name" value="VCA0040-like"/>
    <property type="match status" value="1"/>
</dbReference>
<gene>
    <name evidence="2" type="ORF">HCT46_04735</name>
</gene>
<sequence>MTDVIPGVSGATTAMLLGIYDRIIHEASHVTQYIKDKQWKKMSPHAVFLLPLFLGIATGLILFARIIKYLLLWWPNETRLAFVGLILGSLPMIIAHGNIRPLTVKKSIYFIIGSALMIGILIWDTHMQQNNPPVDMTVSHIIPLINMRYLFRLFYVGLLVSVATALPGISGSLILLLLGDYYHVLAILNSWVDNLIQLHMQWTEFFALTAFAVGLGIGLFSYAFLISKLMVKHGEELFSFALGLILFSIIKVWPTEPLTTLHILILIISASIPLLLAQKAKS</sequence>
<keyword evidence="1" id="KW-0472">Membrane</keyword>
<name>A0A968KT27_9SPIO</name>
<comment type="caution">
    <text evidence="2">The sequence shown here is derived from an EMBL/GenBank/DDBJ whole genome shotgun (WGS) entry which is preliminary data.</text>
</comment>
<accession>A0A968KT27</accession>
<dbReference type="Proteomes" id="UP000752013">
    <property type="component" value="Unassembled WGS sequence"/>
</dbReference>
<dbReference type="PANTHER" id="PTHR37308">
    <property type="entry name" value="INTEGRAL MEMBRANE PROTEIN"/>
    <property type="match status" value="1"/>
</dbReference>
<keyword evidence="3" id="KW-1185">Reference proteome</keyword>
<dbReference type="PANTHER" id="PTHR37308:SF1">
    <property type="entry name" value="POLYPRENYL-PHOSPHATE TRANSPORTER"/>
    <property type="match status" value="1"/>
</dbReference>
<dbReference type="AlphaFoldDB" id="A0A968KT27"/>
<dbReference type="RefSeq" id="WP_167703641.1">
    <property type="nucleotide sequence ID" value="NZ_CP118168.1"/>
</dbReference>
<feature type="transmembrane region" description="Helical" evidence="1">
    <location>
        <begin position="260"/>
        <end position="277"/>
    </location>
</feature>
<dbReference type="EMBL" id="JAATLK010000001">
    <property type="protein sequence ID" value="NIZ47220.1"/>
    <property type="molecule type" value="Genomic_DNA"/>
</dbReference>
<feature type="transmembrane region" description="Helical" evidence="1">
    <location>
        <begin position="149"/>
        <end position="166"/>
    </location>
</feature>
<keyword evidence="1" id="KW-0812">Transmembrane</keyword>
<evidence type="ECO:0000256" key="1">
    <source>
        <dbReference type="SAM" id="Phobius"/>
    </source>
</evidence>
<feature type="transmembrane region" description="Helical" evidence="1">
    <location>
        <begin position="237"/>
        <end position="254"/>
    </location>
</feature>
<feature type="transmembrane region" description="Helical" evidence="1">
    <location>
        <begin position="79"/>
        <end position="95"/>
    </location>
</feature>
<organism evidence="2 3">
    <name type="scientific">Entomospira nematocerorum</name>
    <dbReference type="NCBI Taxonomy" id="2719987"/>
    <lineage>
        <taxon>Bacteria</taxon>
        <taxon>Pseudomonadati</taxon>
        <taxon>Spirochaetota</taxon>
        <taxon>Spirochaetia</taxon>
        <taxon>Spirochaetales</taxon>
        <taxon>Spirochaetaceae</taxon>
        <taxon>Entomospira</taxon>
    </lineage>
</organism>
<protein>
    <submittedName>
        <fullName evidence="2">DUF368 domain-containing protein</fullName>
    </submittedName>
</protein>
<proteinExistence type="predicted"/>
<feature type="transmembrane region" description="Helical" evidence="1">
    <location>
        <begin position="107"/>
        <end position="123"/>
    </location>
</feature>
<keyword evidence="1" id="KW-1133">Transmembrane helix</keyword>
<feature type="transmembrane region" description="Helical" evidence="1">
    <location>
        <begin position="204"/>
        <end position="225"/>
    </location>
</feature>
<feature type="transmembrane region" description="Helical" evidence="1">
    <location>
        <begin position="173"/>
        <end position="192"/>
    </location>
</feature>
<dbReference type="InterPro" id="IPR007163">
    <property type="entry name" value="VCA0040-like"/>
</dbReference>
<reference evidence="2" key="1">
    <citation type="submission" date="2020-03" db="EMBL/GenBank/DDBJ databases">
        <title>Spirochaetal bacteria isolated from arthropods constitute a novel genus Entomospira genus novum within the order Spirochaetales.</title>
        <authorList>
            <person name="Grana-Miraglia L."/>
            <person name="Sikutova S."/>
            <person name="Fingerle V."/>
            <person name="Sing A."/>
            <person name="Castillo-Ramirez S."/>
            <person name="Margos G."/>
            <person name="Rudolf I."/>
        </authorList>
    </citation>
    <scope>NUCLEOTIDE SEQUENCE</scope>
    <source>
        <strain evidence="2">BR208</strain>
    </source>
</reference>
<evidence type="ECO:0000313" key="2">
    <source>
        <dbReference type="EMBL" id="NIZ47220.1"/>
    </source>
</evidence>